<dbReference type="EMBL" id="SGWV01000009">
    <property type="protein sequence ID" value="RZS54407.1"/>
    <property type="molecule type" value="Genomic_DNA"/>
</dbReference>
<evidence type="ECO:0000313" key="2">
    <source>
        <dbReference type="EMBL" id="RZS54407.1"/>
    </source>
</evidence>
<sequence length="584" mass="64600">MVRYHVELADLHAHHYRVTLTLAQPAPRQRLTLPVWIPGSYLVREFSRHLSGLEARQGREARPLRQIDKCSWEIDCSGRAALTVTWLVYAFDASVRTAWLDTQRGFFNGTSLFLSAAGREDEEHVVTLGDLPEGWQVSTGLDGTPKKGYAAPSYDALIDHPFELGPFWIGRFEACGVPHEFVVAGAAPGFDGERLLADTQRICEAEIRFWHGDQPPPFTRYVFQLALVDDGYGGLEHRNSTALIAGRRDLPRRGQSASEMSEGYVTLLGLISHEYFHTWNVKRLKPAEFLPYDLGRENHTELLWFFEGFTSYYDDLFLLRTGLIDQARYLKLLAKTINQVLATPGRQVQSVAEASFDAWLKYYRPDENSANATVSYYTKGALVALTLDLRLRGEGRGSLDEVMRCLWQTSGAAAGHDGPVTHDDIAAALQAVGRRRDPQAWAAELEALVRGTDELPLASLLADVLGYAWRHEPPTVAQRLGARVADGSLKVQAVQRGSAAERAGLAAGDELLALNGWRLARLDDLLLYGGLDQAQPLLVARDRRVLTLTLPASRPAGLVALSPQDKATAVTLRRRSAWAAPSGG</sequence>
<dbReference type="InterPro" id="IPR007963">
    <property type="entry name" value="Peptidase_M61_catalytic"/>
</dbReference>
<keyword evidence="2" id="KW-0482">Metalloprotease</keyword>
<dbReference type="SMART" id="SM00228">
    <property type="entry name" value="PDZ"/>
    <property type="match status" value="1"/>
</dbReference>
<protein>
    <submittedName>
        <fullName evidence="2">Putative metalloprotease with PDZ domain</fullName>
    </submittedName>
</protein>
<keyword evidence="3" id="KW-1185">Reference proteome</keyword>
<dbReference type="GO" id="GO:0006508">
    <property type="term" value="P:proteolysis"/>
    <property type="evidence" value="ECO:0007669"/>
    <property type="project" value="UniProtKB-KW"/>
</dbReference>
<dbReference type="Proteomes" id="UP000293433">
    <property type="component" value="Unassembled WGS sequence"/>
</dbReference>
<evidence type="ECO:0000259" key="1">
    <source>
        <dbReference type="PROSITE" id="PS50106"/>
    </source>
</evidence>
<comment type="caution">
    <text evidence="2">The sequence shown here is derived from an EMBL/GenBank/DDBJ whole genome shotgun (WGS) entry which is preliminary data.</text>
</comment>
<feature type="domain" description="PDZ" evidence="1">
    <location>
        <begin position="480"/>
        <end position="516"/>
    </location>
</feature>
<proteinExistence type="predicted"/>
<accession>A0A4Q7LKS7</accession>
<dbReference type="InterPro" id="IPR040756">
    <property type="entry name" value="Peptidase_M61_N"/>
</dbReference>
<dbReference type="InterPro" id="IPR024191">
    <property type="entry name" value="Peptidase_M61"/>
</dbReference>
<name>A0A4Q7LKS7_9BURK</name>
<evidence type="ECO:0000313" key="3">
    <source>
        <dbReference type="Proteomes" id="UP000293433"/>
    </source>
</evidence>
<dbReference type="AlphaFoldDB" id="A0A4Q7LKS7"/>
<dbReference type="Gene3D" id="2.30.42.10">
    <property type="match status" value="1"/>
</dbReference>
<dbReference type="SUPFAM" id="SSF50156">
    <property type="entry name" value="PDZ domain-like"/>
    <property type="match status" value="1"/>
</dbReference>
<dbReference type="RefSeq" id="WP_130481768.1">
    <property type="nucleotide sequence ID" value="NZ_SGWV01000009.1"/>
</dbReference>
<dbReference type="InterPro" id="IPR027268">
    <property type="entry name" value="Peptidase_M4/M1_CTD_sf"/>
</dbReference>
<dbReference type="OrthoDB" id="9778516at2"/>
<dbReference type="Pfam" id="PF00595">
    <property type="entry name" value="PDZ"/>
    <property type="match status" value="1"/>
</dbReference>
<dbReference type="InterPro" id="IPR001478">
    <property type="entry name" value="PDZ"/>
</dbReference>
<dbReference type="InterPro" id="IPR036034">
    <property type="entry name" value="PDZ_sf"/>
</dbReference>
<keyword evidence="2" id="KW-0378">Hydrolase</keyword>
<dbReference type="PIRSF" id="PIRSF016493">
    <property type="entry name" value="Glycyl_aminpptds"/>
    <property type="match status" value="1"/>
</dbReference>
<dbReference type="Gene3D" id="2.60.40.3650">
    <property type="match status" value="1"/>
</dbReference>
<dbReference type="PROSITE" id="PS50106">
    <property type="entry name" value="PDZ"/>
    <property type="match status" value="1"/>
</dbReference>
<dbReference type="Pfam" id="PF05299">
    <property type="entry name" value="Peptidase_M61"/>
    <property type="match status" value="1"/>
</dbReference>
<keyword evidence="2" id="KW-0645">Protease</keyword>
<dbReference type="GO" id="GO:0008237">
    <property type="term" value="F:metallopeptidase activity"/>
    <property type="evidence" value="ECO:0007669"/>
    <property type="project" value="UniProtKB-KW"/>
</dbReference>
<dbReference type="SUPFAM" id="SSF55486">
    <property type="entry name" value="Metalloproteases ('zincins'), catalytic domain"/>
    <property type="match status" value="1"/>
</dbReference>
<gene>
    <name evidence="2" type="ORF">EV685_1884</name>
</gene>
<organism evidence="2 3">
    <name type="scientific">Sphaerotilus mobilis</name>
    <dbReference type="NCBI Taxonomy" id="47994"/>
    <lineage>
        <taxon>Bacteria</taxon>
        <taxon>Pseudomonadati</taxon>
        <taxon>Pseudomonadota</taxon>
        <taxon>Betaproteobacteria</taxon>
        <taxon>Burkholderiales</taxon>
        <taxon>Sphaerotilaceae</taxon>
        <taxon>Sphaerotilus</taxon>
    </lineage>
</organism>
<reference evidence="2 3" key="1">
    <citation type="submission" date="2019-02" db="EMBL/GenBank/DDBJ databases">
        <title>Genomic Encyclopedia of Type Strains, Phase IV (KMG-IV): sequencing the most valuable type-strain genomes for metagenomic binning, comparative biology and taxonomic classification.</title>
        <authorList>
            <person name="Goeker M."/>
        </authorList>
    </citation>
    <scope>NUCLEOTIDE SEQUENCE [LARGE SCALE GENOMIC DNA]</scope>
    <source>
        <strain evidence="2 3">DSM 10617</strain>
    </source>
</reference>
<dbReference type="Pfam" id="PF17899">
    <property type="entry name" value="Peptidase_M61_N"/>
    <property type="match status" value="1"/>
</dbReference>
<dbReference type="Gene3D" id="1.10.390.10">
    <property type="entry name" value="Neutral Protease Domain 2"/>
    <property type="match status" value="1"/>
</dbReference>